<reference evidence="1" key="2">
    <citation type="submission" date="2022-03" db="EMBL/GenBank/DDBJ databases">
        <title>Draft title - Genomic analysis of global carrot germplasm unveils the trajectory of domestication and the origin of high carotenoid orange carrot.</title>
        <authorList>
            <person name="Iorizzo M."/>
            <person name="Ellison S."/>
            <person name="Senalik D."/>
            <person name="Macko-Podgorni A."/>
            <person name="Grzebelus D."/>
            <person name="Bostan H."/>
            <person name="Rolling W."/>
            <person name="Curaba J."/>
            <person name="Simon P."/>
        </authorList>
    </citation>
    <scope>NUCLEOTIDE SEQUENCE</scope>
    <source>
        <tissue evidence="1">Leaf</tissue>
    </source>
</reference>
<gene>
    <name evidence="1" type="ORF">DCAR_0207964</name>
</gene>
<keyword evidence="2" id="KW-1185">Reference proteome</keyword>
<proteinExistence type="predicted"/>
<sequence>MTFITSYFDHNGSGHQKLLETPHKLVDAPPYSSIYMTSRGFEAPTRRNLLLKYECANRGNAHPGVTVENNIDAEAEDFIKLKHKNFLRGA</sequence>
<evidence type="ECO:0000313" key="2">
    <source>
        <dbReference type="Proteomes" id="UP000077755"/>
    </source>
</evidence>
<dbReference type="Gramene" id="KZN06213">
    <property type="protein sequence ID" value="KZN06213"/>
    <property type="gene ID" value="DCAR_007050"/>
</dbReference>
<reference evidence="1" key="1">
    <citation type="journal article" date="2016" name="Nat. Genet.">
        <title>A high-quality carrot genome assembly provides new insights into carotenoid accumulation and asterid genome evolution.</title>
        <authorList>
            <person name="Iorizzo M."/>
            <person name="Ellison S."/>
            <person name="Senalik D."/>
            <person name="Zeng P."/>
            <person name="Satapoomin P."/>
            <person name="Huang J."/>
            <person name="Bowman M."/>
            <person name="Iovene M."/>
            <person name="Sanseverino W."/>
            <person name="Cavagnaro P."/>
            <person name="Yildiz M."/>
            <person name="Macko-Podgorni A."/>
            <person name="Moranska E."/>
            <person name="Grzebelus E."/>
            <person name="Grzebelus D."/>
            <person name="Ashrafi H."/>
            <person name="Zheng Z."/>
            <person name="Cheng S."/>
            <person name="Spooner D."/>
            <person name="Van Deynze A."/>
            <person name="Simon P."/>
        </authorList>
    </citation>
    <scope>NUCLEOTIDE SEQUENCE</scope>
    <source>
        <tissue evidence="1">Leaf</tissue>
    </source>
</reference>
<accession>A0A162AUT4</accession>
<dbReference type="AlphaFoldDB" id="A0A162AUT4"/>
<organism evidence="1 2">
    <name type="scientific">Daucus carota subsp. sativus</name>
    <name type="common">Carrot</name>
    <dbReference type="NCBI Taxonomy" id="79200"/>
    <lineage>
        <taxon>Eukaryota</taxon>
        <taxon>Viridiplantae</taxon>
        <taxon>Streptophyta</taxon>
        <taxon>Embryophyta</taxon>
        <taxon>Tracheophyta</taxon>
        <taxon>Spermatophyta</taxon>
        <taxon>Magnoliopsida</taxon>
        <taxon>eudicotyledons</taxon>
        <taxon>Gunneridae</taxon>
        <taxon>Pentapetalae</taxon>
        <taxon>asterids</taxon>
        <taxon>campanulids</taxon>
        <taxon>Apiales</taxon>
        <taxon>Apiaceae</taxon>
        <taxon>Apioideae</taxon>
        <taxon>Scandiceae</taxon>
        <taxon>Daucinae</taxon>
        <taxon>Daucus</taxon>
        <taxon>Daucus sect. Daucus</taxon>
    </lineage>
</organism>
<dbReference type="EMBL" id="CP093344">
    <property type="protein sequence ID" value="WOG88729.1"/>
    <property type="molecule type" value="Genomic_DNA"/>
</dbReference>
<name>A0A162AUT4_DAUCS</name>
<dbReference type="Proteomes" id="UP000077755">
    <property type="component" value="Chromosome 2"/>
</dbReference>
<protein>
    <submittedName>
        <fullName evidence="1">Uncharacterized protein</fullName>
    </submittedName>
</protein>
<evidence type="ECO:0000313" key="1">
    <source>
        <dbReference type="EMBL" id="WOG88729.1"/>
    </source>
</evidence>